<dbReference type="InterPro" id="IPR006059">
    <property type="entry name" value="SBP"/>
</dbReference>
<keyword evidence="9" id="KW-1185">Reference proteome</keyword>
<accession>A0ABT6TFF9</accession>
<comment type="similarity">
    <text evidence="1">Belongs to the bacterial solute-binding protein 1 family.</text>
</comment>
<dbReference type="CDD" id="cd13585">
    <property type="entry name" value="PBP2_TMBP_like"/>
    <property type="match status" value="1"/>
</dbReference>
<evidence type="ECO:0000256" key="6">
    <source>
        <dbReference type="ARBA" id="ARBA00023163"/>
    </source>
</evidence>
<evidence type="ECO:0000256" key="5">
    <source>
        <dbReference type="ARBA" id="ARBA00023125"/>
    </source>
</evidence>
<dbReference type="RefSeq" id="WP_282907987.1">
    <property type="nucleotide sequence ID" value="NZ_JAGRPV010000001.1"/>
</dbReference>
<dbReference type="PROSITE" id="PS50949">
    <property type="entry name" value="HTH_GNTR"/>
    <property type="match status" value="1"/>
</dbReference>
<dbReference type="SMART" id="SM00345">
    <property type="entry name" value="HTH_GNTR"/>
    <property type="match status" value="1"/>
</dbReference>
<organism evidence="8 9">
    <name type="scientific">Cohnella hashimotonis</name>
    <dbReference type="NCBI Taxonomy" id="2826895"/>
    <lineage>
        <taxon>Bacteria</taxon>
        <taxon>Bacillati</taxon>
        <taxon>Bacillota</taxon>
        <taxon>Bacilli</taxon>
        <taxon>Bacillales</taxon>
        <taxon>Paenibacillaceae</taxon>
        <taxon>Cohnella</taxon>
    </lineage>
</organism>
<evidence type="ECO:0000313" key="8">
    <source>
        <dbReference type="EMBL" id="MDI4645025.1"/>
    </source>
</evidence>
<dbReference type="InterPro" id="IPR000524">
    <property type="entry name" value="Tscrpt_reg_HTH_GntR"/>
</dbReference>
<dbReference type="Gene3D" id="3.40.190.10">
    <property type="entry name" value="Periplasmic binding protein-like II"/>
    <property type="match status" value="1"/>
</dbReference>
<feature type="domain" description="HTH gntR-type" evidence="7">
    <location>
        <begin position="9"/>
        <end position="77"/>
    </location>
</feature>
<keyword evidence="3" id="KW-0732">Signal</keyword>
<dbReference type="PRINTS" id="PR00035">
    <property type="entry name" value="HTHGNTR"/>
</dbReference>
<reference evidence="8" key="1">
    <citation type="submission" date="2023-04" db="EMBL/GenBank/DDBJ databases">
        <title>Comparative genomic analysis of Cohnella hashimotonis sp. nov., isolated from the International Space Station.</title>
        <authorList>
            <person name="Venkateswaran K."/>
            <person name="Simpson A."/>
        </authorList>
    </citation>
    <scope>NUCLEOTIDE SEQUENCE</scope>
    <source>
        <strain evidence="8">F6_2S_P_1</strain>
    </source>
</reference>
<dbReference type="PANTHER" id="PTHR30061">
    <property type="entry name" value="MALTOSE-BINDING PERIPLASMIC PROTEIN"/>
    <property type="match status" value="1"/>
</dbReference>
<evidence type="ECO:0000256" key="1">
    <source>
        <dbReference type="ARBA" id="ARBA00008520"/>
    </source>
</evidence>
<evidence type="ECO:0000256" key="2">
    <source>
        <dbReference type="ARBA" id="ARBA00022448"/>
    </source>
</evidence>
<sequence>MRRSRSRYSERYSYFIHELRDQIITGELQPGEYILPENTLAEQYELSRVSIRKALAELVEEGLIEKIAGKGSRIKQPVDDHSAAVLKLAWFSTSHELEIVRKIINRFMENNPFVKVELQVLPTIGYTNAIAQSIENGQGPDLFIISDVHVREWMDLGKESALNGYVPAKLNEESSYPQVFELFKREDKMLGAPFLFSPVIICYNETIFKENGVSDHPTIANWENLLEIAKQCTPMQSESTIVEQYGFCFSSSYNRWPVFLLQNGGKIVSDEGDKCVFSREENVEALKFCTSLMYEHHVSPIYAHANTALAESLFSRQRVAMIMTTYYFMNDFKNQSIEWDILPMPKHREQGTLLLGGAIAINAKSNQTRVAQKLVDYMTSAEAQTMLKTFGSTIPALREVAEDDRLLNPAIHPKHYNYFKEVLPYARPLVGFQLGESRILELCGELDLLWANLEGAEEACARIEARFNEQYFASQA</sequence>
<keyword evidence="6" id="KW-0804">Transcription</keyword>
<evidence type="ECO:0000256" key="4">
    <source>
        <dbReference type="ARBA" id="ARBA00023015"/>
    </source>
</evidence>
<dbReference type="Pfam" id="PF00392">
    <property type="entry name" value="GntR"/>
    <property type="match status" value="1"/>
</dbReference>
<comment type="caution">
    <text evidence="8">The sequence shown here is derived from an EMBL/GenBank/DDBJ whole genome shotgun (WGS) entry which is preliminary data.</text>
</comment>
<dbReference type="CDD" id="cd07377">
    <property type="entry name" value="WHTH_GntR"/>
    <property type="match status" value="1"/>
</dbReference>
<dbReference type="SUPFAM" id="SSF46785">
    <property type="entry name" value="Winged helix' DNA-binding domain"/>
    <property type="match status" value="1"/>
</dbReference>
<keyword evidence="5" id="KW-0238">DNA-binding</keyword>
<dbReference type="Proteomes" id="UP001161691">
    <property type="component" value="Unassembled WGS sequence"/>
</dbReference>
<evidence type="ECO:0000259" key="7">
    <source>
        <dbReference type="PROSITE" id="PS50949"/>
    </source>
</evidence>
<evidence type="ECO:0000313" key="9">
    <source>
        <dbReference type="Proteomes" id="UP001161691"/>
    </source>
</evidence>
<name>A0ABT6TFF9_9BACL</name>
<gene>
    <name evidence="8" type="ORF">KB449_08645</name>
</gene>
<keyword evidence="4" id="KW-0805">Transcription regulation</keyword>
<dbReference type="PANTHER" id="PTHR30061:SF50">
    <property type="entry name" value="MALTOSE_MALTODEXTRIN-BINDING PERIPLASMIC PROTEIN"/>
    <property type="match status" value="1"/>
</dbReference>
<proteinExistence type="inferred from homology"/>
<evidence type="ECO:0000256" key="3">
    <source>
        <dbReference type="ARBA" id="ARBA00022729"/>
    </source>
</evidence>
<keyword evidence="2" id="KW-0813">Transport</keyword>
<dbReference type="InterPro" id="IPR036388">
    <property type="entry name" value="WH-like_DNA-bd_sf"/>
</dbReference>
<dbReference type="SUPFAM" id="SSF53850">
    <property type="entry name" value="Periplasmic binding protein-like II"/>
    <property type="match status" value="1"/>
</dbReference>
<dbReference type="EMBL" id="JAGRPV010000001">
    <property type="protein sequence ID" value="MDI4645025.1"/>
    <property type="molecule type" value="Genomic_DNA"/>
</dbReference>
<dbReference type="Gene3D" id="1.10.10.10">
    <property type="entry name" value="Winged helix-like DNA-binding domain superfamily/Winged helix DNA-binding domain"/>
    <property type="match status" value="1"/>
</dbReference>
<dbReference type="Pfam" id="PF13416">
    <property type="entry name" value="SBP_bac_8"/>
    <property type="match status" value="1"/>
</dbReference>
<protein>
    <submittedName>
        <fullName evidence="8">Extracellular solute-binding protein</fullName>
    </submittedName>
</protein>
<dbReference type="InterPro" id="IPR036390">
    <property type="entry name" value="WH_DNA-bd_sf"/>
</dbReference>